<dbReference type="InterPro" id="IPR012349">
    <property type="entry name" value="Split_barrel_FMN-bd"/>
</dbReference>
<proteinExistence type="predicted"/>
<organism evidence="3 4">
    <name type="scientific">Rhodalgimonas zhirmunskyi</name>
    <dbReference type="NCBI Taxonomy" id="2964767"/>
    <lineage>
        <taxon>Bacteria</taxon>
        <taxon>Pseudomonadati</taxon>
        <taxon>Pseudomonadota</taxon>
        <taxon>Alphaproteobacteria</taxon>
        <taxon>Rhodobacterales</taxon>
        <taxon>Roseobacteraceae</taxon>
        <taxon>Rhodalgimonas</taxon>
    </lineage>
</organism>
<name>A0AAJ1X4H2_9RHOB</name>
<dbReference type="Gene3D" id="2.30.110.10">
    <property type="entry name" value="Electron Transport, Fmn-binding Protein, Chain A"/>
    <property type="match status" value="1"/>
</dbReference>
<sequence>MELTPNQLAFREGMSRMGAGVNLITSNGNSGRHGFVASAVCSVTDTPPTLLVCVNRNAFVHDRFLENGALCVNVLAAHHQDLSRVFARYVEGVDRFSYGDWLTLSTGSPVLRDANVAFDCRIGSVLEQGSHSVMFCEIKAVHLPEKPDRGLVYFSRDYHHLEAEKPRGDNLSEASKA</sequence>
<feature type="domain" description="Flavin reductase like" evidence="2">
    <location>
        <begin position="14"/>
        <end position="160"/>
    </location>
</feature>
<accession>A0AAJ1X4H2</accession>
<evidence type="ECO:0000259" key="2">
    <source>
        <dbReference type="SMART" id="SM00903"/>
    </source>
</evidence>
<dbReference type="AlphaFoldDB" id="A0AAJ1X4H2"/>
<dbReference type="RefSeq" id="WP_317624723.1">
    <property type="nucleotide sequence ID" value="NZ_JANFFA010000001.1"/>
</dbReference>
<dbReference type="PANTHER" id="PTHR30466">
    <property type="entry name" value="FLAVIN REDUCTASE"/>
    <property type="match status" value="1"/>
</dbReference>
<dbReference type="GO" id="GO:0042602">
    <property type="term" value="F:riboflavin reductase (NADPH) activity"/>
    <property type="evidence" value="ECO:0007669"/>
    <property type="project" value="TreeGrafter"/>
</dbReference>
<dbReference type="InterPro" id="IPR050268">
    <property type="entry name" value="NADH-dep_flavin_reductase"/>
</dbReference>
<dbReference type="PANTHER" id="PTHR30466:SF1">
    <property type="entry name" value="FMN REDUCTASE (NADH) RUTF"/>
    <property type="match status" value="1"/>
</dbReference>
<gene>
    <name evidence="3" type="ORF">NOI20_03290</name>
</gene>
<evidence type="ECO:0000313" key="3">
    <source>
        <dbReference type="EMBL" id="MDQ2093124.1"/>
    </source>
</evidence>
<reference evidence="3" key="2">
    <citation type="submission" date="2023-04" db="EMBL/GenBank/DDBJ databases">
        <title>'Rhodoalgimonas zhirmunskyi' gen. nov., isolated from a red alga.</title>
        <authorList>
            <person name="Nedashkovskaya O.I."/>
            <person name="Otstavnykh N.Y."/>
            <person name="Bystritskaya E.P."/>
            <person name="Balabanova L.A."/>
            <person name="Isaeva M.P."/>
        </authorList>
    </citation>
    <scope>NUCLEOTIDE SEQUENCE</scope>
    <source>
        <strain evidence="3">10Alg 79</strain>
    </source>
</reference>
<dbReference type="InterPro" id="IPR002563">
    <property type="entry name" value="Flavin_Rdtase-like_dom"/>
</dbReference>
<evidence type="ECO:0000256" key="1">
    <source>
        <dbReference type="ARBA" id="ARBA00023002"/>
    </source>
</evidence>
<keyword evidence="4" id="KW-1185">Reference proteome</keyword>
<evidence type="ECO:0000313" key="4">
    <source>
        <dbReference type="Proteomes" id="UP001227162"/>
    </source>
</evidence>
<dbReference type="SMART" id="SM00903">
    <property type="entry name" value="Flavin_Reduct"/>
    <property type="match status" value="1"/>
</dbReference>
<keyword evidence="1" id="KW-0560">Oxidoreductase</keyword>
<dbReference type="EMBL" id="JANFFA010000001">
    <property type="protein sequence ID" value="MDQ2093124.1"/>
    <property type="molecule type" value="Genomic_DNA"/>
</dbReference>
<dbReference type="GO" id="GO:0006208">
    <property type="term" value="P:pyrimidine nucleobase catabolic process"/>
    <property type="evidence" value="ECO:0007669"/>
    <property type="project" value="TreeGrafter"/>
</dbReference>
<reference evidence="3" key="1">
    <citation type="submission" date="2022-07" db="EMBL/GenBank/DDBJ databases">
        <authorList>
            <person name="Otstavnykh N."/>
            <person name="Isaeva M."/>
            <person name="Bystritskaya E."/>
        </authorList>
    </citation>
    <scope>NUCLEOTIDE SEQUENCE</scope>
    <source>
        <strain evidence="3">10Alg 79</strain>
    </source>
</reference>
<comment type="caution">
    <text evidence="3">The sequence shown here is derived from an EMBL/GenBank/DDBJ whole genome shotgun (WGS) entry which is preliminary data.</text>
</comment>
<dbReference type="Pfam" id="PF01613">
    <property type="entry name" value="Flavin_Reduct"/>
    <property type="match status" value="1"/>
</dbReference>
<dbReference type="Proteomes" id="UP001227162">
    <property type="component" value="Unassembled WGS sequence"/>
</dbReference>
<dbReference type="SUPFAM" id="SSF50475">
    <property type="entry name" value="FMN-binding split barrel"/>
    <property type="match status" value="1"/>
</dbReference>
<protein>
    <submittedName>
        <fullName evidence="3">Flavin reductase</fullName>
    </submittedName>
</protein>
<dbReference type="GO" id="GO:0010181">
    <property type="term" value="F:FMN binding"/>
    <property type="evidence" value="ECO:0007669"/>
    <property type="project" value="InterPro"/>
</dbReference>